<gene>
    <name evidence="8" type="ORF">pipiens_002841</name>
</gene>
<dbReference type="SUPFAM" id="SSF47565">
    <property type="entry name" value="Insect pheromone/odorant-binding proteins"/>
    <property type="match status" value="1"/>
</dbReference>
<evidence type="ECO:0000313" key="9">
    <source>
        <dbReference type="Proteomes" id="UP001562425"/>
    </source>
</evidence>
<keyword evidence="4" id="KW-0964">Secreted</keyword>
<dbReference type="GO" id="GO:0007608">
    <property type="term" value="P:sensory perception of smell"/>
    <property type="evidence" value="ECO:0007669"/>
    <property type="project" value="UniProtKB-KW"/>
</dbReference>
<dbReference type="InterPro" id="IPR052295">
    <property type="entry name" value="Odorant-binding_protein"/>
</dbReference>
<dbReference type="InterPro" id="IPR036728">
    <property type="entry name" value="PBP_GOBP_sf"/>
</dbReference>
<evidence type="ECO:0000256" key="6">
    <source>
        <dbReference type="ARBA" id="ARBA00022725"/>
    </source>
</evidence>
<protein>
    <recommendedName>
        <fullName evidence="10">Odorant binding protein</fullName>
    </recommendedName>
</protein>
<proteinExistence type="inferred from homology"/>
<evidence type="ECO:0000256" key="1">
    <source>
        <dbReference type="ARBA" id="ARBA00004613"/>
    </source>
</evidence>
<name>A0ABD1D7E0_CULPP</name>
<comment type="subcellular location">
    <subcellularLocation>
        <location evidence="1">Secreted</location>
    </subcellularLocation>
</comment>
<evidence type="ECO:0000256" key="7">
    <source>
        <dbReference type="ARBA" id="ARBA00023157"/>
    </source>
</evidence>
<keyword evidence="7" id="KW-1015">Disulfide bond</keyword>
<evidence type="ECO:0000313" key="8">
    <source>
        <dbReference type="EMBL" id="KAL1395535.1"/>
    </source>
</evidence>
<organism evidence="8 9">
    <name type="scientific">Culex pipiens pipiens</name>
    <name type="common">Northern house mosquito</name>
    <dbReference type="NCBI Taxonomy" id="38569"/>
    <lineage>
        <taxon>Eukaryota</taxon>
        <taxon>Metazoa</taxon>
        <taxon>Ecdysozoa</taxon>
        <taxon>Arthropoda</taxon>
        <taxon>Hexapoda</taxon>
        <taxon>Insecta</taxon>
        <taxon>Pterygota</taxon>
        <taxon>Neoptera</taxon>
        <taxon>Endopterygota</taxon>
        <taxon>Diptera</taxon>
        <taxon>Nematocera</taxon>
        <taxon>Culicoidea</taxon>
        <taxon>Culicidae</taxon>
        <taxon>Culicinae</taxon>
        <taxon>Culicini</taxon>
        <taxon>Culex</taxon>
        <taxon>Culex</taxon>
    </lineage>
</organism>
<keyword evidence="3" id="KW-0813">Transport</keyword>
<sequence>MALDRDNQIVCAVKCQMEKQGILEKDRVDVKKSNELTKHLDEETRDVMARLIEMCVRITNEQRSHLTKTQYKCSFFAYGFLLCLTEKMRANCPDKYWKSGKVF</sequence>
<evidence type="ECO:0008006" key="10">
    <source>
        <dbReference type="Google" id="ProtNLM"/>
    </source>
</evidence>
<evidence type="ECO:0000256" key="4">
    <source>
        <dbReference type="ARBA" id="ARBA00022525"/>
    </source>
</evidence>
<comment type="similarity">
    <text evidence="2">Belongs to the PBP/GOBP family.</text>
</comment>
<dbReference type="Gene3D" id="1.10.238.270">
    <property type="match status" value="1"/>
</dbReference>
<accession>A0ABD1D7E0</accession>
<dbReference type="AlphaFoldDB" id="A0ABD1D7E0"/>
<dbReference type="EMBL" id="JBEHCU010007108">
    <property type="protein sequence ID" value="KAL1395535.1"/>
    <property type="molecule type" value="Genomic_DNA"/>
</dbReference>
<evidence type="ECO:0000256" key="5">
    <source>
        <dbReference type="ARBA" id="ARBA00022606"/>
    </source>
</evidence>
<keyword evidence="5" id="KW-0716">Sensory transduction</keyword>
<dbReference type="GO" id="GO:0005576">
    <property type="term" value="C:extracellular region"/>
    <property type="evidence" value="ECO:0007669"/>
    <property type="project" value="UniProtKB-SubCell"/>
</dbReference>
<reference evidence="8 9" key="1">
    <citation type="submission" date="2024-05" db="EMBL/GenBank/DDBJ databases">
        <title>Culex pipiens pipiens assembly and annotation.</title>
        <authorList>
            <person name="Alout H."/>
            <person name="Durand T."/>
        </authorList>
    </citation>
    <scope>NUCLEOTIDE SEQUENCE [LARGE SCALE GENOMIC DNA]</scope>
    <source>
        <strain evidence="8">HA-2024</strain>
        <tissue evidence="8">Whole body</tissue>
    </source>
</reference>
<dbReference type="PANTHER" id="PTHR21066:SF3">
    <property type="entry name" value="IP02236P"/>
    <property type="match status" value="1"/>
</dbReference>
<comment type="caution">
    <text evidence="8">The sequence shown here is derived from an EMBL/GenBank/DDBJ whole genome shotgun (WGS) entry which is preliminary data.</text>
</comment>
<dbReference type="PANTHER" id="PTHR21066">
    <property type="entry name" value="ODORANT-BINDING PROTEIN 59A-RELATED"/>
    <property type="match status" value="1"/>
</dbReference>
<keyword evidence="6" id="KW-0552">Olfaction</keyword>
<evidence type="ECO:0000256" key="3">
    <source>
        <dbReference type="ARBA" id="ARBA00022448"/>
    </source>
</evidence>
<keyword evidence="9" id="KW-1185">Reference proteome</keyword>
<dbReference type="Proteomes" id="UP001562425">
    <property type="component" value="Unassembled WGS sequence"/>
</dbReference>
<evidence type="ECO:0000256" key="2">
    <source>
        <dbReference type="ARBA" id="ARBA00008098"/>
    </source>
</evidence>